<comment type="similarity">
    <text evidence="1">Belongs to the sigma-70 factor family. ECF subfamily.</text>
</comment>
<dbReference type="PANTHER" id="PTHR43133">
    <property type="entry name" value="RNA POLYMERASE ECF-TYPE SIGMA FACTO"/>
    <property type="match status" value="1"/>
</dbReference>
<dbReference type="InterPro" id="IPR039425">
    <property type="entry name" value="RNA_pol_sigma-70-like"/>
</dbReference>
<dbReference type="GO" id="GO:0006352">
    <property type="term" value="P:DNA-templated transcription initiation"/>
    <property type="evidence" value="ECO:0007669"/>
    <property type="project" value="InterPro"/>
</dbReference>
<dbReference type="RefSeq" id="WP_115372760.1">
    <property type="nucleotide sequence ID" value="NZ_QASA01000001.1"/>
</dbReference>
<dbReference type="NCBIfam" id="TIGR02985">
    <property type="entry name" value="Sig70_bacteroi1"/>
    <property type="match status" value="1"/>
</dbReference>
<dbReference type="GO" id="GO:0016987">
    <property type="term" value="F:sigma factor activity"/>
    <property type="evidence" value="ECO:0007669"/>
    <property type="project" value="UniProtKB-KW"/>
</dbReference>
<dbReference type="InterPro" id="IPR014327">
    <property type="entry name" value="RNA_pol_sigma70_bacteroid"/>
</dbReference>
<dbReference type="Pfam" id="PF08281">
    <property type="entry name" value="Sigma70_r4_2"/>
    <property type="match status" value="1"/>
</dbReference>
<evidence type="ECO:0000256" key="3">
    <source>
        <dbReference type="ARBA" id="ARBA00023082"/>
    </source>
</evidence>
<evidence type="ECO:0000313" key="8">
    <source>
        <dbReference type="Proteomes" id="UP000253919"/>
    </source>
</evidence>
<sequence length="209" mass="24299">MIAENAGGKTLSLYASLAPEEKVEWLFRKYYAPLCKSLYRTIRDASFAEDIVQEVFLKVWEMRENLKMDEAIQAYLYRSCYNSALNFLKSQKPKTDFELLGEVLPGSESAEKQINLLETEEQILQAIDALPPKTKLVFSMSRFEELSYKEIAERLDISLKSVEKHMGIALQRLRENLKEYLVSLLLILMSDFFKFFLPQGRVRTSYIVL</sequence>
<evidence type="ECO:0000313" key="7">
    <source>
        <dbReference type="EMBL" id="RDC63463.1"/>
    </source>
</evidence>
<dbReference type="NCBIfam" id="TIGR02937">
    <property type="entry name" value="sigma70-ECF"/>
    <property type="match status" value="1"/>
</dbReference>
<gene>
    <name evidence="7" type="ORF">AHMF7616_02067</name>
</gene>
<evidence type="ECO:0000259" key="5">
    <source>
        <dbReference type="Pfam" id="PF04542"/>
    </source>
</evidence>
<protein>
    <recommendedName>
        <fullName evidence="9">RNA polymerase sigma-70 factor</fullName>
    </recommendedName>
</protein>
<dbReference type="OrthoDB" id="1524077at2"/>
<dbReference type="InterPro" id="IPR013324">
    <property type="entry name" value="RNA_pol_sigma_r3/r4-like"/>
</dbReference>
<dbReference type="InterPro" id="IPR007627">
    <property type="entry name" value="RNA_pol_sigma70_r2"/>
</dbReference>
<feature type="domain" description="RNA polymerase sigma factor 70 region 4 type 2" evidence="6">
    <location>
        <begin position="121"/>
        <end position="173"/>
    </location>
</feature>
<dbReference type="Proteomes" id="UP000253919">
    <property type="component" value="Unassembled WGS sequence"/>
</dbReference>
<dbReference type="PANTHER" id="PTHR43133:SF46">
    <property type="entry name" value="RNA POLYMERASE SIGMA-70 FACTOR ECF SUBFAMILY"/>
    <property type="match status" value="1"/>
</dbReference>
<evidence type="ECO:0000256" key="2">
    <source>
        <dbReference type="ARBA" id="ARBA00023015"/>
    </source>
</evidence>
<evidence type="ECO:0000259" key="6">
    <source>
        <dbReference type="Pfam" id="PF08281"/>
    </source>
</evidence>
<name>A0A369QEX2_9BACT</name>
<dbReference type="InterPro" id="IPR013325">
    <property type="entry name" value="RNA_pol_sigma_r2"/>
</dbReference>
<keyword evidence="8" id="KW-1185">Reference proteome</keyword>
<evidence type="ECO:0000256" key="4">
    <source>
        <dbReference type="ARBA" id="ARBA00023163"/>
    </source>
</evidence>
<proteinExistence type="inferred from homology"/>
<accession>A0A369QEX2</accession>
<dbReference type="InterPro" id="IPR013249">
    <property type="entry name" value="RNA_pol_sigma70_r4_t2"/>
</dbReference>
<keyword evidence="4" id="KW-0804">Transcription</keyword>
<reference evidence="7 8" key="1">
    <citation type="submission" date="2018-04" db="EMBL/GenBank/DDBJ databases">
        <title>Adhaeribacter sp. HMF7616 genome sequencing and assembly.</title>
        <authorList>
            <person name="Kang H."/>
            <person name="Kang J."/>
            <person name="Cha I."/>
            <person name="Kim H."/>
            <person name="Joh K."/>
        </authorList>
    </citation>
    <scope>NUCLEOTIDE SEQUENCE [LARGE SCALE GENOMIC DNA]</scope>
    <source>
        <strain evidence="7 8">HMF7616</strain>
    </source>
</reference>
<evidence type="ECO:0008006" key="9">
    <source>
        <dbReference type="Google" id="ProtNLM"/>
    </source>
</evidence>
<keyword evidence="3" id="KW-0731">Sigma factor</keyword>
<dbReference type="InterPro" id="IPR014284">
    <property type="entry name" value="RNA_pol_sigma-70_dom"/>
</dbReference>
<dbReference type="SUPFAM" id="SSF88946">
    <property type="entry name" value="Sigma2 domain of RNA polymerase sigma factors"/>
    <property type="match status" value="1"/>
</dbReference>
<dbReference type="Pfam" id="PF04542">
    <property type="entry name" value="Sigma70_r2"/>
    <property type="match status" value="1"/>
</dbReference>
<dbReference type="Gene3D" id="1.10.10.10">
    <property type="entry name" value="Winged helix-like DNA-binding domain superfamily/Winged helix DNA-binding domain"/>
    <property type="match status" value="1"/>
</dbReference>
<evidence type="ECO:0000256" key="1">
    <source>
        <dbReference type="ARBA" id="ARBA00010641"/>
    </source>
</evidence>
<dbReference type="CDD" id="cd06171">
    <property type="entry name" value="Sigma70_r4"/>
    <property type="match status" value="1"/>
</dbReference>
<keyword evidence="2" id="KW-0805">Transcription regulation</keyword>
<dbReference type="Gene3D" id="1.10.1740.10">
    <property type="match status" value="1"/>
</dbReference>
<organism evidence="7 8">
    <name type="scientific">Adhaeribacter pallidiroseus</name>
    <dbReference type="NCBI Taxonomy" id="2072847"/>
    <lineage>
        <taxon>Bacteria</taxon>
        <taxon>Pseudomonadati</taxon>
        <taxon>Bacteroidota</taxon>
        <taxon>Cytophagia</taxon>
        <taxon>Cytophagales</taxon>
        <taxon>Hymenobacteraceae</taxon>
        <taxon>Adhaeribacter</taxon>
    </lineage>
</organism>
<comment type="caution">
    <text evidence="7">The sequence shown here is derived from an EMBL/GenBank/DDBJ whole genome shotgun (WGS) entry which is preliminary data.</text>
</comment>
<dbReference type="InterPro" id="IPR036388">
    <property type="entry name" value="WH-like_DNA-bd_sf"/>
</dbReference>
<dbReference type="EMBL" id="QASA01000001">
    <property type="protein sequence ID" value="RDC63463.1"/>
    <property type="molecule type" value="Genomic_DNA"/>
</dbReference>
<dbReference type="SUPFAM" id="SSF88659">
    <property type="entry name" value="Sigma3 and sigma4 domains of RNA polymerase sigma factors"/>
    <property type="match status" value="1"/>
</dbReference>
<feature type="domain" description="RNA polymerase sigma-70 region 2" evidence="5">
    <location>
        <begin position="26"/>
        <end position="92"/>
    </location>
</feature>
<dbReference type="GO" id="GO:0003677">
    <property type="term" value="F:DNA binding"/>
    <property type="evidence" value="ECO:0007669"/>
    <property type="project" value="InterPro"/>
</dbReference>
<dbReference type="AlphaFoldDB" id="A0A369QEX2"/>